<dbReference type="Pfam" id="PF17186">
    <property type="entry name" value="Lipocalin_9"/>
    <property type="match status" value="1"/>
</dbReference>
<dbReference type="OrthoDB" id="9770826at2"/>
<feature type="domain" description="AttH" evidence="2">
    <location>
        <begin position="41"/>
        <end position="203"/>
    </location>
</feature>
<evidence type="ECO:0000313" key="4">
    <source>
        <dbReference type="Proteomes" id="UP000266178"/>
    </source>
</evidence>
<proteinExistence type="predicted"/>
<dbReference type="RefSeq" id="WP_119357270.1">
    <property type="nucleotide sequence ID" value="NZ_BJXM01000008.1"/>
</dbReference>
<protein>
    <submittedName>
        <fullName evidence="3">Lipocalin-like domain protein</fullName>
    </submittedName>
</protein>
<evidence type="ECO:0000259" key="2">
    <source>
        <dbReference type="Pfam" id="PF07143"/>
    </source>
</evidence>
<dbReference type="AlphaFoldDB" id="A0A399F9I7"/>
<dbReference type="Proteomes" id="UP000266178">
    <property type="component" value="Unassembled WGS sequence"/>
</dbReference>
<dbReference type="PANTHER" id="PTHR38591">
    <property type="entry name" value="HYDROLASE"/>
    <property type="match status" value="1"/>
</dbReference>
<dbReference type="Gene3D" id="2.40.370.10">
    <property type="entry name" value="AttH-like domain"/>
    <property type="match status" value="2"/>
</dbReference>
<dbReference type="PANTHER" id="PTHR38591:SF1">
    <property type="entry name" value="BLL1000 PROTEIN"/>
    <property type="match status" value="1"/>
</dbReference>
<feature type="chain" id="PRO_5030071874" evidence="1">
    <location>
        <begin position="21"/>
        <end position="354"/>
    </location>
</feature>
<dbReference type="InterPro" id="IPR010791">
    <property type="entry name" value="AttH_dom"/>
</dbReference>
<name>A0A399F9I7_9DEIN</name>
<keyword evidence="4" id="KW-1185">Reference proteome</keyword>
<keyword evidence="1" id="KW-0732">Signal</keyword>
<evidence type="ECO:0000256" key="1">
    <source>
        <dbReference type="SAM" id="SignalP"/>
    </source>
</evidence>
<comment type="caution">
    <text evidence="3">The sequence shown here is derived from an EMBL/GenBank/DDBJ whole genome shotgun (WGS) entry which is preliminary data.</text>
</comment>
<dbReference type="Pfam" id="PF07143">
    <property type="entry name" value="CrtC"/>
    <property type="match status" value="1"/>
</dbReference>
<accession>A0A399F9I7</accession>
<sequence>MRALALGLLVLLAGCLPNLQRVNPEQPPSPENWGPNPVPLEWWYVSAYLPQEGLAFHWAMFKAYAPQNYRIGLFQPALFFPGPYHASHLAVTDLNTGRITFQERFDFRTDRPQGDSLTSYPPLRLEQGDWKLLQEGDHYILSAGPIQLRLTPSKPAVVHPPGYSGTAETGRMYYISYTRMRLEGHILGRRVQGEAWMDHQWGDQIGGNSLGALWDWFGLHLSDGQDLMLYRVKNPKGQVVQLAGSLVDASGQAHEVEGLEMTPLDTWTSPSGRTYALSWQIQAQDLSLKLDPLRQNQELLTRSTGVAYWEGPVQGSGTFKGRAIQATGMGEFVAGPYNPSGSPFITPLPDPGSP</sequence>
<feature type="signal peptide" evidence="1">
    <location>
        <begin position="1"/>
        <end position="20"/>
    </location>
</feature>
<evidence type="ECO:0000313" key="3">
    <source>
        <dbReference type="EMBL" id="RIH92355.1"/>
    </source>
</evidence>
<reference evidence="3 4" key="1">
    <citation type="submission" date="2018-08" db="EMBL/GenBank/DDBJ databases">
        <title>Meiothermus granaticius genome AF-68 sequencing project.</title>
        <authorList>
            <person name="Da Costa M.S."/>
            <person name="Albuquerque L."/>
            <person name="Raposo P."/>
            <person name="Froufe H.J.C."/>
            <person name="Barroso C.S."/>
            <person name="Egas C."/>
        </authorList>
    </citation>
    <scope>NUCLEOTIDE SEQUENCE [LARGE SCALE GENOMIC DNA]</scope>
    <source>
        <strain evidence="3 4">AF-68</strain>
    </source>
</reference>
<dbReference type="SUPFAM" id="SSF159245">
    <property type="entry name" value="AttH-like"/>
    <property type="match status" value="1"/>
</dbReference>
<dbReference type="PROSITE" id="PS51257">
    <property type="entry name" value="PROKAR_LIPOPROTEIN"/>
    <property type="match status" value="1"/>
</dbReference>
<gene>
    <name evidence="3" type="ORF">Mgrana_01788</name>
</gene>
<dbReference type="EMBL" id="QWLB01000021">
    <property type="protein sequence ID" value="RIH92355.1"/>
    <property type="molecule type" value="Genomic_DNA"/>
</dbReference>
<dbReference type="InterPro" id="IPR023374">
    <property type="entry name" value="AttH-like_dom_sf"/>
</dbReference>
<organism evidence="3 4">
    <name type="scientific">Meiothermus granaticius NBRC 107808</name>
    <dbReference type="NCBI Taxonomy" id="1227551"/>
    <lineage>
        <taxon>Bacteria</taxon>
        <taxon>Thermotogati</taxon>
        <taxon>Deinococcota</taxon>
        <taxon>Deinococci</taxon>
        <taxon>Thermales</taxon>
        <taxon>Thermaceae</taxon>
        <taxon>Meiothermus</taxon>
    </lineage>
</organism>